<evidence type="ECO:0000313" key="3">
    <source>
        <dbReference type="Proteomes" id="UP000092840"/>
    </source>
</evidence>
<sequence length="116" mass="13773">MELPKLLLMSGMFLVLGLQQRLLNNIWNIMKFNDLFFSKEKYFSVGIEEESGDYYVSIPVSNRSVDYEEYYRISEKEYYDHKDDLSQLEYVAEECRKKLRDNDLIIKPGADRGIPI</sequence>
<reference evidence="2 3" key="2">
    <citation type="submission" date="2016-06" db="EMBL/GenBank/DDBJ databases">
        <authorList>
            <person name="Rodrigo-Torres L."/>
            <person name="Arahal D.R."/>
        </authorList>
    </citation>
    <scope>NUCLEOTIDE SEQUENCE [LARGE SCALE GENOMIC DNA]</scope>
    <source>
        <strain evidence="2 3">CECT 5116</strain>
    </source>
</reference>
<dbReference type="Proteomes" id="UP000092840">
    <property type="component" value="Unassembled WGS sequence"/>
</dbReference>
<accession>A0A1C3JLF2</accession>
<evidence type="ECO:0000313" key="1">
    <source>
        <dbReference type="EMBL" id="SBT16038.1"/>
    </source>
</evidence>
<dbReference type="EMBL" id="FLRB01000011">
    <property type="protein sequence ID" value="SBT21086.1"/>
    <property type="molecule type" value="Genomic_DNA"/>
</dbReference>
<evidence type="ECO:0000313" key="2">
    <source>
        <dbReference type="EMBL" id="SBT21086.1"/>
    </source>
</evidence>
<name>A0A1C3JLF2_9GAMM</name>
<dbReference type="Proteomes" id="UP000092871">
    <property type="component" value="Unassembled WGS sequence"/>
</dbReference>
<dbReference type="RefSeq" id="WP_211564826.1">
    <property type="nucleotide sequence ID" value="NZ_FLRA01000001.1"/>
</dbReference>
<keyword evidence="3" id="KW-1185">Reference proteome</keyword>
<evidence type="ECO:0000313" key="4">
    <source>
        <dbReference type="Proteomes" id="UP000092871"/>
    </source>
</evidence>
<dbReference type="AlphaFoldDB" id="A0A1C3JLF2"/>
<gene>
    <name evidence="1" type="ORF">MGA5115_00112</name>
    <name evidence="2" type="ORF">MGA5116_01673</name>
</gene>
<organism evidence="1 4">
    <name type="scientific">Marinomonas gallaica</name>
    <dbReference type="NCBI Taxonomy" id="1806667"/>
    <lineage>
        <taxon>Bacteria</taxon>
        <taxon>Pseudomonadati</taxon>
        <taxon>Pseudomonadota</taxon>
        <taxon>Gammaproteobacteria</taxon>
        <taxon>Oceanospirillales</taxon>
        <taxon>Oceanospirillaceae</taxon>
        <taxon>Marinomonas</taxon>
    </lineage>
</organism>
<reference evidence="1 4" key="1">
    <citation type="submission" date="2016-06" db="EMBL/GenBank/DDBJ databases">
        <authorList>
            <person name="Kjaerup R.B."/>
            <person name="Dalgaard T.S."/>
            <person name="Juul-Madsen H.R."/>
        </authorList>
    </citation>
    <scope>NUCLEOTIDE SEQUENCE [LARGE SCALE GENOMIC DNA]</scope>
    <source>
        <strain evidence="1 4">CECT 5115</strain>
    </source>
</reference>
<protein>
    <submittedName>
        <fullName evidence="1">Uncharacterized protein</fullName>
    </submittedName>
</protein>
<dbReference type="EMBL" id="FLRA01000001">
    <property type="protein sequence ID" value="SBT16038.1"/>
    <property type="molecule type" value="Genomic_DNA"/>
</dbReference>
<proteinExistence type="predicted"/>